<comment type="caution">
    <text evidence="2">The sequence shown here is derived from an EMBL/GenBank/DDBJ whole genome shotgun (WGS) entry which is preliminary data.</text>
</comment>
<dbReference type="EMBL" id="JAFKCS010000056">
    <property type="protein sequence ID" value="MBN7822366.1"/>
    <property type="molecule type" value="Genomic_DNA"/>
</dbReference>
<name>A0ABS3CZ22_9ALTE</name>
<dbReference type="SUPFAM" id="SSF51556">
    <property type="entry name" value="Metallo-dependent hydrolases"/>
    <property type="match status" value="1"/>
</dbReference>
<evidence type="ECO:0000259" key="1">
    <source>
        <dbReference type="Pfam" id="PF04909"/>
    </source>
</evidence>
<keyword evidence="3" id="KW-1185">Reference proteome</keyword>
<proteinExistence type="predicted"/>
<evidence type="ECO:0000313" key="2">
    <source>
        <dbReference type="EMBL" id="MBN7822366.1"/>
    </source>
</evidence>
<organism evidence="2 3">
    <name type="scientific">Bowmanella yangjiangensis</name>
    <dbReference type="NCBI Taxonomy" id="2811230"/>
    <lineage>
        <taxon>Bacteria</taxon>
        <taxon>Pseudomonadati</taxon>
        <taxon>Pseudomonadota</taxon>
        <taxon>Gammaproteobacteria</taxon>
        <taxon>Alteromonadales</taxon>
        <taxon>Alteromonadaceae</taxon>
        <taxon>Bowmanella</taxon>
    </lineage>
</organism>
<dbReference type="InterPro" id="IPR006680">
    <property type="entry name" value="Amidohydro-rel"/>
</dbReference>
<sequence>MGMPERIVDLHTHLFNARYVPLASIIANAMNKDESRLANNVASLLLMLVGSSYHEPKTLTTPSPDDEDAVDEFYLERIWSIAYYELCIATGSLDKITSELGELSESPLSPQEINLLQSSELAQIIKELSKANYDAEGWHDTALPENIEAEKYIDLKAGVSLKRFLGGARSALKKALWVVSKLMNKEAWGEKENYLRFFLTMLSSEEKLLERLLSSYGSDLPKLQVVHYMMDMQMAYAMEKPPYYLFHPEQVRRMQLLHRSRPCKVFGFSAFDPRREDWLKHATEAREKGFIGFKFYPAMGYKPTENEPTYQDRIDAFFDFCIKYDMPIFAHCTPTGFQTRHKLGGNAHPKYWKKVLENSRWSDLRLCLGHAGGGAMINGNINSKGWMADSEEEWQDQDNFARIVCELCTTYQNVYCEVGYITQLFEASKLEVFVGNIEKARGAAVKAARPYELLTKMAYGSDWHMPDMVDRTRDYLDIFLKIMRRVEYSEYSDRFFWQNAYAYLKLHK</sequence>
<gene>
    <name evidence="2" type="ORF">J0A65_21040</name>
</gene>
<accession>A0ABS3CZ22</accession>
<dbReference type="InterPro" id="IPR032466">
    <property type="entry name" value="Metal_Hydrolase"/>
</dbReference>
<feature type="domain" description="Amidohydrolase-related" evidence="1">
    <location>
        <begin position="271"/>
        <end position="468"/>
    </location>
</feature>
<reference evidence="2 3" key="1">
    <citation type="submission" date="2021-03" db="EMBL/GenBank/DDBJ databases">
        <title>novel species isolated from a fishpond in China.</title>
        <authorList>
            <person name="Lu H."/>
            <person name="Cai Z."/>
        </authorList>
    </citation>
    <scope>NUCLEOTIDE SEQUENCE [LARGE SCALE GENOMIC DNA]</scope>
    <source>
        <strain evidence="2 3">Y57</strain>
    </source>
</reference>
<dbReference type="Gene3D" id="3.20.20.140">
    <property type="entry name" value="Metal-dependent hydrolases"/>
    <property type="match status" value="1"/>
</dbReference>
<protein>
    <submittedName>
        <fullName evidence="2">Amidohydrolase family protein</fullName>
    </submittedName>
</protein>
<dbReference type="Pfam" id="PF04909">
    <property type="entry name" value="Amidohydro_2"/>
    <property type="match status" value="1"/>
</dbReference>
<dbReference type="Proteomes" id="UP000663992">
    <property type="component" value="Unassembled WGS sequence"/>
</dbReference>
<evidence type="ECO:0000313" key="3">
    <source>
        <dbReference type="Proteomes" id="UP000663992"/>
    </source>
</evidence>